<keyword evidence="9" id="KW-1185">Reference proteome</keyword>
<feature type="transmembrane region" description="Helical" evidence="5">
    <location>
        <begin position="415"/>
        <end position="434"/>
    </location>
</feature>
<feature type="transmembrane region" description="Helical" evidence="5">
    <location>
        <begin position="389"/>
        <end position="409"/>
    </location>
</feature>
<evidence type="ECO:0000256" key="2">
    <source>
        <dbReference type="ARBA" id="ARBA00022692"/>
    </source>
</evidence>
<evidence type="ECO:0000256" key="1">
    <source>
        <dbReference type="ARBA" id="ARBA00004141"/>
    </source>
</evidence>
<evidence type="ECO:0000256" key="3">
    <source>
        <dbReference type="ARBA" id="ARBA00022989"/>
    </source>
</evidence>
<feature type="transmembrane region" description="Helical" evidence="5">
    <location>
        <begin position="484"/>
        <end position="502"/>
    </location>
</feature>
<evidence type="ECO:0000313" key="9">
    <source>
        <dbReference type="Proteomes" id="UP000198785"/>
    </source>
</evidence>
<comment type="subcellular location">
    <subcellularLocation>
        <location evidence="1">Membrane</location>
        <topology evidence="1">Multi-pass membrane protein</topology>
    </subcellularLocation>
</comment>
<evidence type="ECO:0000259" key="6">
    <source>
        <dbReference type="Pfam" id="PF12805"/>
    </source>
</evidence>
<organism evidence="8 9">
    <name type="scientific">Sphingobacterium wenxiniae</name>
    <dbReference type="NCBI Taxonomy" id="683125"/>
    <lineage>
        <taxon>Bacteria</taxon>
        <taxon>Pseudomonadati</taxon>
        <taxon>Bacteroidota</taxon>
        <taxon>Sphingobacteriia</taxon>
        <taxon>Sphingobacteriales</taxon>
        <taxon>Sphingobacteriaceae</taxon>
        <taxon>Sphingobacterium</taxon>
    </lineage>
</organism>
<reference evidence="8 9" key="1">
    <citation type="submission" date="2016-10" db="EMBL/GenBank/DDBJ databases">
        <authorList>
            <person name="de Groot N.N."/>
        </authorList>
    </citation>
    <scope>NUCLEOTIDE SEQUENCE [LARGE SCALE GENOMIC DNA]</scope>
    <source>
        <strain evidence="8 9">DSM 22789</strain>
    </source>
</reference>
<evidence type="ECO:0000256" key="4">
    <source>
        <dbReference type="ARBA" id="ARBA00023136"/>
    </source>
</evidence>
<dbReference type="EMBL" id="FOZZ01000012">
    <property type="protein sequence ID" value="SFT10622.1"/>
    <property type="molecule type" value="Genomic_DNA"/>
</dbReference>
<protein>
    <submittedName>
        <fullName evidence="8">Uncharacterized membrane protein YccC</fullName>
    </submittedName>
</protein>
<gene>
    <name evidence="8" type="ORF">SAMN05660206_11241</name>
</gene>
<dbReference type="InterPro" id="IPR049453">
    <property type="entry name" value="Memb_transporter_dom"/>
</dbReference>
<feature type="transmembrane region" description="Helical" evidence="5">
    <location>
        <begin position="96"/>
        <end position="115"/>
    </location>
</feature>
<evidence type="ECO:0000313" key="8">
    <source>
        <dbReference type="EMBL" id="SFT10622.1"/>
    </source>
</evidence>
<evidence type="ECO:0000259" key="7">
    <source>
        <dbReference type="Pfam" id="PF13515"/>
    </source>
</evidence>
<dbReference type="InterPro" id="IPR052430">
    <property type="entry name" value="IVT-Associated"/>
</dbReference>
<feature type="transmembrane region" description="Helical" evidence="5">
    <location>
        <begin position="73"/>
        <end position="90"/>
    </location>
</feature>
<feature type="transmembrane region" description="Helical" evidence="5">
    <location>
        <begin position="446"/>
        <end position="478"/>
    </location>
</feature>
<feature type="transmembrane region" description="Helical" evidence="5">
    <location>
        <begin position="47"/>
        <end position="66"/>
    </location>
</feature>
<dbReference type="InterPro" id="IPR032692">
    <property type="entry name" value="YccS_N"/>
</dbReference>
<feature type="domain" description="Integral membrane protein YccS N-terminal" evidence="6">
    <location>
        <begin position="79"/>
        <end position="349"/>
    </location>
</feature>
<dbReference type="PANTHER" id="PTHR47804">
    <property type="entry name" value="60S RIBOSOMAL PROTEIN L19"/>
    <property type="match status" value="1"/>
</dbReference>
<dbReference type="STRING" id="683125.SAMN05660206_11241"/>
<name>A0A1I6VAF9_9SPHI</name>
<dbReference type="RefSeq" id="WP_093367059.1">
    <property type="nucleotide sequence ID" value="NZ_FOZZ01000012.1"/>
</dbReference>
<dbReference type="PANTHER" id="PTHR47804:SF3">
    <property type="entry name" value="PROTEIN BRE4"/>
    <property type="match status" value="1"/>
</dbReference>
<feature type="domain" description="Integral membrane bound transporter" evidence="7">
    <location>
        <begin position="405"/>
        <end position="526"/>
    </location>
</feature>
<keyword evidence="3 5" id="KW-1133">Transmembrane helix</keyword>
<feature type="transmembrane region" description="Helical" evidence="5">
    <location>
        <begin position="120"/>
        <end position="137"/>
    </location>
</feature>
<dbReference type="AlphaFoldDB" id="A0A1I6VAF9"/>
<keyword evidence="2 5" id="KW-0812">Transmembrane</keyword>
<dbReference type="Proteomes" id="UP000198785">
    <property type="component" value="Unassembled WGS sequence"/>
</dbReference>
<keyword evidence="4 5" id="KW-0472">Membrane</keyword>
<sequence length="666" mass="75553">MSNTNLHLVFDSIYRFFTKESSKDALRNILAICIPAVLLFYTTNLDIAIAFAVGTLLASLTDLPGNRQDKKQTALWCIPLFFIASTSTVLSLHDALWLTPILLTLLGFGCALLLALGSRIATVGTLTLIVISFTIGLKPNSPLIFSISFFTGTVWFFSLSLLQVYLRPYRSLQYAMREGFSTLAQLLRTKAKCYDTEISLSQVYNELSLVHIQVSEQLENVRSLLLRESTLLTSEDTSPSHWLSKTYSLIDLYELMMAVDNDYETIREQLKDTAALPIIRKAIYALSDEIEACNGTHISTRKVAYNQHIISSCLGDLDNLQRKASPDIHLLINPVISHIRQILTIVRDIQSNMSKAEPTSVPDVHYQHFIPAQPKINTLRKQLTFRSPIFIYALRMALLLGCSGLIGYFLPEYKYASWMILTIILVARPSYSNTQRRNYQRIVGSVLGIIIGMILTFFIHSPLLLLFLAALCLYGFFLFNRPDYLVSVIFVTIAIILSLNVHEGNIWDILGSRFAFTLLGSAFAILGCFALPINQRRMVSNVTDNLLDNFRGYHQKVKEALHGEAVSTYELRLVRKHAQTTLALFYDHAEQFRKDPINRRKDRQQMNHFQSLAYRIHAHLLGITVSLTKSSISSEMENNLQQRLHFIQELLEDLHDSAQQFSPTPK</sequence>
<dbReference type="GO" id="GO:0016020">
    <property type="term" value="C:membrane"/>
    <property type="evidence" value="ECO:0007669"/>
    <property type="project" value="UniProtKB-SubCell"/>
</dbReference>
<dbReference type="Pfam" id="PF13515">
    <property type="entry name" value="FUSC_2"/>
    <property type="match status" value="1"/>
</dbReference>
<evidence type="ECO:0000256" key="5">
    <source>
        <dbReference type="SAM" id="Phobius"/>
    </source>
</evidence>
<feature type="transmembrane region" description="Helical" evidence="5">
    <location>
        <begin position="514"/>
        <end position="533"/>
    </location>
</feature>
<proteinExistence type="predicted"/>
<dbReference type="Pfam" id="PF12805">
    <property type="entry name" value="FUSC-like"/>
    <property type="match status" value="1"/>
</dbReference>
<dbReference type="OrthoDB" id="8670769at2"/>
<accession>A0A1I6VAF9</accession>
<feature type="transmembrane region" description="Helical" evidence="5">
    <location>
        <begin position="143"/>
        <end position="166"/>
    </location>
</feature>